<protein>
    <recommendedName>
        <fullName evidence="3">Arrestin C-terminal-like domain-containing protein</fullName>
    </recommendedName>
</protein>
<dbReference type="Pfam" id="PF00339">
    <property type="entry name" value="Arrestin_N"/>
    <property type="match status" value="1"/>
</dbReference>
<dbReference type="GO" id="GO:0015031">
    <property type="term" value="P:protein transport"/>
    <property type="evidence" value="ECO:0007669"/>
    <property type="project" value="TreeGrafter"/>
</dbReference>
<reference evidence="4 6" key="2">
    <citation type="journal article" date="2013" name="Nature">
        <title>Insights into bilaterian evolution from three spiralian genomes.</title>
        <authorList>
            <person name="Simakov O."/>
            <person name="Marletaz F."/>
            <person name="Cho S.J."/>
            <person name="Edsinger-Gonzales E."/>
            <person name="Havlak P."/>
            <person name="Hellsten U."/>
            <person name="Kuo D.H."/>
            <person name="Larsson T."/>
            <person name="Lv J."/>
            <person name="Arendt D."/>
            <person name="Savage R."/>
            <person name="Osoegawa K."/>
            <person name="de Jong P."/>
            <person name="Grimwood J."/>
            <person name="Chapman J.A."/>
            <person name="Shapiro H."/>
            <person name="Aerts A."/>
            <person name="Otillar R.P."/>
            <person name="Terry A.Y."/>
            <person name="Boore J.L."/>
            <person name="Grigoriev I.V."/>
            <person name="Lindberg D.R."/>
            <person name="Seaver E.C."/>
            <person name="Weisblat D.A."/>
            <person name="Putnam N.H."/>
            <person name="Rokhsar D.S."/>
        </authorList>
    </citation>
    <scope>NUCLEOTIDE SEQUENCE</scope>
    <source>
        <strain evidence="4 6">I ESC-2004</strain>
    </source>
</reference>
<dbReference type="InterPro" id="IPR011022">
    <property type="entry name" value="Arrestin_C-like"/>
</dbReference>
<dbReference type="PANTHER" id="PTHR11188">
    <property type="entry name" value="ARRESTIN DOMAIN CONTAINING PROTEIN"/>
    <property type="match status" value="1"/>
</dbReference>
<accession>R7UWJ0</accession>
<dbReference type="InterPro" id="IPR050357">
    <property type="entry name" value="Arrestin_domain-protein"/>
</dbReference>
<dbReference type="InterPro" id="IPR014756">
    <property type="entry name" value="Ig_E-set"/>
</dbReference>
<evidence type="ECO:0000313" key="5">
    <source>
        <dbReference type="EnsemblMetazoa" id="CapteP215174"/>
    </source>
</evidence>
<feature type="compositionally biased region" description="Basic and acidic residues" evidence="2">
    <location>
        <begin position="92"/>
        <end position="110"/>
    </location>
</feature>
<gene>
    <name evidence="4" type="ORF">CAPTEDRAFT_215174</name>
</gene>
<dbReference type="HOGENOM" id="CLU_607775_0_0_1"/>
<evidence type="ECO:0000313" key="4">
    <source>
        <dbReference type="EMBL" id="ELU10637.1"/>
    </source>
</evidence>
<keyword evidence="6" id="KW-1185">Reference proteome</keyword>
<dbReference type="SMART" id="SM01017">
    <property type="entry name" value="Arrestin_C"/>
    <property type="match status" value="1"/>
</dbReference>
<dbReference type="STRING" id="283909.R7UWJ0"/>
<name>R7UWJ0_CAPTE</name>
<dbReference type="PANTHER" id="PTHR11188:SF17">
    <property type="entry name" value="FI21816P1"/>
    <property type="match status" value="1"/>
</dbReference>
<dbReference type="SUPFAM" id="SSF81296">
    <property type="entry name" value="E set domains"/>
    <property type="match status" value="2"/>
</dbReference>
<dbReference type="GO" id="GO:0005737">
    <property type="term" value="C:cytoplasm"/>
    <property type="evidence" value="ECO:0007669"/>
    <property type="project" value="TreeGrafter"/>
</dbReference>
<reference evidence="5" key="3">
    <citation type="submission" date="2015-06" db="UniProtKB">
        <authorList>
            <consortium name="EnsemblMetazoa"/>
        </authorList>
    </citation>
    <scope>IDENTIFICATION</scope>
</reference>
<dbReference type="OrthoDB" id="6060648at2759"/>
<comment type="similarity">
    <text evidence="1">Belongs to the arrestin family.</text>
</comment>
<organism evidence="4">
    <name type="scientific">Capitella teleta</name>
    <name type="common">Polychaete worm</name>
    <dbReference type="NCBI Taxonomy" id="283909"/>
    <lineage>
        <taxon>Eukaryota</taxon>
        <taxon>Metazoa</taxon>
        <taxon>Spiralia</taxon>
        <taxon>Lophotrochozoa</taxon>
        <taxon>Annelida</taxon>
        <taxon>Polychaeta</taxon>
        <taxon>Sedentaria</taxon>
        <taxon>Scolecida</taxon>
        <taxon>Capitellidae</taxon>
        <taxon>Capitella</taxon>
    </lineage>
</organism>
<sequence>MEKIEKFEIQLDLTDCELVYDYVTKEEIRRPTSGVWSPLLLEGKGSLKPIPVNDEAERTRISLMDNCIMDTVFMEKKVVENKVKEASPSSPPKDEADEKADDAKDARPLKATDFPSTDDLIFGNPEDIDNHLPRRLLPVYKPGDKVKGHVILKLNDALGAEAFKLNFVGQTAVNVRFYKKSEQKDNTQYEKFANETRVLWARTSDSGRSQTSDKYSLLDTPESPSAFCTEMEAGEHKFYFDFDIPEDAPQSIPPLVISSVNFAHLVWRLKAKIHMGSFFKVGNISTHRGLWVAREYDIATMTDSLLPVIVEESVDTGIMPFKKGGKLKCKASIPRAAHVRGHSVQLKLEVDNQSKGEISKVQAYIRLQGRARLSDQKLSLSNKIHLKSEHAIEGPVGAGMCPTYEWTLPWDWSDSSADGRWLPVGQLEESKLIDFKYEVVVKLSRKGLHRTMELCLPLTVGSYDSGASRELMEGFREALETHEENRDEEHWLEEKAELGGTRDLFPPLSDFA</sequence>
<dbReference type="AlphaFoldDB" id="R7UWJ0"/>
<feature type="region of interest" description="Disordered" evidence="2">
    <location>
        <begin position="81"/>
        <end position="122"/>
    </location>
</feature>
<proteinExistence type="inferred from homology"/>
<dbReference type="EnsemblMetazoa" id="CapteT215174">
    <property type="protein sequence ID" value="CapteP215174"/>
    <property type="gene ID" value="CapteG215174"/>
</dbReference>
<dbReference type="Gene3D" id="2.60.40.640">
    <property type="match status" value="2"/>
</dbReference>
<dbReference type="Pfam" id="PF02752">
    <property type="entry name" value="Arrestin_C"/>
    <property type="match status" value="1"/>
</dbReference>
<evidence type="ECO:0000256" key="2">
    <source>
        <dbReference type="SAM" id="MobiDB-lite"/>
    </source>
</evidence>
<evidence type="ECO:0000313" key="6">
    <source>
        <dbReference type="Proteomes" id="UP000014760"/>
    </source>
</evidence>
<dbReference type="Proteomes" id="UP000014760">
    <property type="component" value="Unassembled WGS sequence"/>
</dbReference>
<dbReference type="InterPro" id="IPR014752">
    <property type="entry name" value="Arrestin-like_C"/>
</dbReference>
<evidence type="ECO:0000256" key="1">
    <source>
        <dbReference type="ARBA" id="ARBA00005298"/>
    </source>
</evidence>
<feature type="domain" description="Arrestin C-terminal-like" evidence="3">
    <location>
        <begin position="323"/>
        <end position="465"/>
    </location>
</feature>
<dbReference type="EMBL" id="KB297336">
    <property type="protein sequence ID" value="ELU10637.1"/>
    <property type="molecule type" value="Genomic_DNA"/>
</dbReference>
<evidence type="ECO:0000259" key="3">
    <source>
        <dbReference type="SMART" id="SM01017"/>
    </source>
</evidence>
<reference evidence="6" key="1">
    <citation type="submission" date="2012-12" db="EMBL/GenBank/DDBJ databases">
        <authorList>
            <person name="Hellsten U."/>
            <person name="Grimwood J."/>
            <person name="Chapman J.A."/>
            <person name="Shapiro H."/>
            <person name="Aerts A."/>
            <person name="Otillar R.P."/>
            <person name="Terry A.Y."/>
            <person name="Boore J.L."/>
            <person name="Simakov O."/>
            <person name="Marletaz F."/>
            <person name="Cho S.-J."/>
            <person name="Edsinger-Gonzales E."/>
            <person name="Havlak P."/>
            <person name="Kuo D.-H."/>
            <person name="Larsson T."/>
            <person name="Lv J."/>
            <person name="Arendt D."/>
            <person name="Savage R."/>
            <person name="Osoegawa K."/>
            <person name="de Jong P."/>
            <person name="Lindberg D.R."/>
            <person name="Seaver E.C."/>
            <person name="Weisblat D.A."/>
            <person name="Putnam N.H."/>
            <person name="Grigoriev I.V."/>
            <person name="Rokhsar D.S."/>
        </authorList>
    </citation>
    <scope>NUCLEOTIDE SEQUENCE</scope>
    <source>
        <strain evidence="6">I ESC-2004</strain>
    </source>
</reference>
<dbReference type="InterPro" id="IPR011021">
    <property type="entry name" value="Arrestin-like_N"/>
</dbReference>
<dbReference type="EMBL" id="AMQN01005993">
    <property type="status" value="NOT_ANNOTATED_CDS"/>
    <property type="molecule type" value="Genomic_DNA"/>
</dbReference>